<dbReference type="InterPro" id="IPR050129">
    <property type="entry name" value="Zn_alcohol_dh"/>
</dbReference>
<keyword evidence="8" id="KW-1185">Reference proteome</keyword>
<dbReference type="GO" id="GO:0008270">
    <property type="term" value="F:zinc ion binding"/>
    <property type="evidence" value="ECO:0007669"/>
    <property type="project" value="InterPro"/>
</dbReference>
<evidence type="ECO:0000259" key="5">
    <source>
        <dbReference type="Pfam" id="PF00107"/>
    </source>
</evidence>
<evidence type="ECO:0000313" key="7">
    <source>
        <dbReference type="EMBL" id="SDF56181.1"/>
    </source>
</evidence>
<evidence type="ECO:0000256" key="1">
    <source>
        <dbReference type="ARBA" id="ARBA00022723"/>
    </source>
</evidence>
<evidence type="ECO:0000256" key="4">
    <source>
        <dbReference type="RuleBase" id="RU361277"/>
    </source>
</evidence>
<dbReference type="InterPro" id="IPR002328">
    <property type="entry name" value="ADH_Zn_CS"/>
</dbReference>
<dbReference type="RefSeq" id="WP_091156279.1">
    <property type="nucleotide sequence ID" value="NZ_FNAI01000020.1"/>
</dbReference>
<dbReference type="STRING" id="1391627.SAMN05216464_12048"/>
<dbReference type="PANTHER" id="PTHR43401:SF2">
    <property type="entry name" value="L-THREONINE 3-DEHYDROGENASE"/>
    <property type="match status" value="1"/>
</dbReference>
<feature type="domain" description="Alcohol dehydrogenase-like N-terminal" evidence="6">
    <location>
        <begin position="25"/>
        <end position="135"/>
    </location>
</feature>
<dbReference type="Pfam" id="PF00107">
    <property type="entry name" value="ADH_zinc_N"/>
    <property type="match status" value="1"/>
</dbReference>
<evidence type="ECO:0000256" key="3">
    <source>
        <dbReference type="ARBA" id="ARBA00023002"/>
    </source>
</evidence>
<name>A0A1G7M3G8_9SPHI</name>
<dbReference type="InterPro" id="IPR036291">
    <property type="entry name" value="NAD(P)-bd_dom_sf"/>
</dbReference>
<organism evidence="7 8">
    <name type="scientific">Mucilaginibacter pineti</name>
    <dbReference type="NCBI Taxonomy" id="1391627"/>
    <lineage>
        <taxon>Bacteria</taxon>
        <taxon>Pseudomonadati</taxon>
        <taxon>Bacteroidota</taxon>
        <taxon>Sphingobacteriia</taxon>
        <taxon>Sphingobacteriales</taxon>
        <taxon>Sphingobacteriaceae</taxon>
        <taxon>Mucilaginibacter</taxon>
    </lineage>
</organism>
<evidence type="ECO:0000313" key="8">
    <source>
        <dbReference type="Proteomes" id="UP000199072"/>
    </source>
</evidence>
<dbReference type="Proteomes" id="UP000199072">
    <property type="component" value="Unassembled WGS sequence"/>
</dbReference>
<dbReference type="InterPro" id="IPR013149">
    <property type="entry name" value="ADH-like_C"/>
</dbReference>
<feature type="domain" description="Alcohol dehydrogenase-like C-terminal" evidence="5">
    <location>
        <begin position="174"/>
        <end position="303"/>
    </location>
</feature>
<accession>A0A1G7M3G8</accession>
<gene>
    <name evidence="7" type="ORF">SAMN05216464_12048</name>
</gene>
<dbReference type="SUPFAM" id="SSF51735">
    <property type="entry name" value="NAD(P)-binding Rossmann-fold domains"/>
    <property type="match status" value="1"/>
</dbReference>
<comment type="cofactor">
    <cofactor evidence="4">
        <name>Zn(2+)</name>
        <dbReference type="ChEBI" id="CHEBI:29105"/>
    </cofactor>
</comment>
<keyword evidence="2 4" id="KW-0862">Zinc</keyword>
<dbReference type="Pfam" id="PF08240">
    <property type="entry name" value="ADH_N"/>
    <property type="match status" value="1"/>
</dbReference>
<keyword evidence="3" id="KW-0560">Oxidoreductase</keyword>
<dbReference type="PROSITE" id="PS00059">
    <property type="entry name" value="ADH_ZINC"/>
    <property type="match status" value="1"/>
</dbReference>
<evidence type="ECO:0000256" key="2">
    <source>
        <dbReference type="ARBA" id="ARBA00022833"/>
    </source>
</evidence>
<comment type="similarity">
    <text evidence="4">Belongs to the zinc-containing alcohol dehydrogenase family.</text>
</comment>
<dbReference type="InterPro" id="IPR013154">
    <property type="entry name" value="ADH-like_N"/>
</dbReference>
<dbReference type="SUPFAM" id="SSF50129">
    <property type="entry name" value="GroES-like"/>
    <property type="match status" value="1"/>
</dbReference>
<keyword evidence="1 4" id="KW-0479">Metal-binding</keyword>
<dbReference type="InterPro" id="IPR011032">
    <property type="entry name" value="GroES-like_sf"/>
</dbReference>
<proteinExistence type="inferred from homology"/>
<dbReference type="EMBL" id="FNAI01000020">
    <property type="protein sequence ID" value="SDF56181.1"/>
    <property type="molecule type" value="Genomic_DNA"/>
</dbReference>
<dbReference type="AlphaFoldDB" id="A0A1G7M3G8"/>
<evidence type="ECO:0000259" key="6">
    <source>
        <dbReference type="Pfam" id="PF08240"/>
    </source>
</evidence>
<dbReference type="OrthoDB" id="9787435at2"/>
<protein>
    <submittedName>
        <fullName evidence="7">L-iditol 2-dehydrogenase/threonine 3-dehydrogenase</fullName>
    </submittedName>
</protein>
<dbReference type="GO" id="GO:0016491">
    <property type="term" value="F:oxidoreductase activity"/>
    <property type="evidence" value="ECO:0007669"/>
    <property type="project" value="UniProtKB-KW"/>
</dbReference>
<dbReference type="Gene3D" id="3.40.50.720">
    <property type="entry name" value="NAD(P)-binding Rossmann-like Domain"/>
    <property type="match status" value="1"/>
</dbReference>
<dbReference type="PANTHER" id="PTHR43401">
    <property type="entry name" value="L-THREONINE 3-DEHYDROGENASE"/>
    <property type="match status" value="1"/>
</dbReference>
<sequence>MKQAVLETPGKISFRDIPMPGELKPAEILLRIKKIGVCGSDIHVFHGKHPFVTKYPVIQGHEYSGEVVAVGDAVTVVKPGMKATARPQVVCGQCPPCLRGQYNVCQNLTVQGFVANGSAQEYFVVTEDRIVAVPDNVTYEQAALIEPAAVGAHSTIRAGDLSGKNVVVAGAGTIGNLIAQFAIIRGAKKVLLTTAKSDFRLDIAQQCGIKEIANLSKESFPDAVKRVFGDEGFQVGIEAAGAQGAVTDLIAGVENGGTVIIVGVFEENPVVNMGFLGEHELNVLGSMMYKQDDYEEAVKFIAEEKLITAPLITSRFPFSQYLEAYHFIEAQGDKSLKVMIDVAGN</sequence>
<dbReference type="Gene3D" id="3.90.180.10">
    <property type="entry name" value="Medium-chain alcohol dehydrogenases, catalytic domain"/>
    <property type="match status" value="1"/>
</dbReference>
<reference evidence="7 8" key="1">
    <citation type="submission" date="2016-10" db="EMBL/GenBank/DDBJ databases">
        <authorList>
            <person name="de Groot N.N."/>
        </authorList>
    </citation>
    <scope>NUCLEOTIDE SEQUENCE [LARGE SCALE GENOMIC DNA]</scope>
    <source>
        <strain evidence="7 8">47C3B</strain>
    </source>
</reference>